<name>D2MPJ7_9FIRM</name>
<gene>
    <name evidence="1" type="ORF">HMPREF9013_1313</name>
</gene>
<evidence type="ECO:0000313" key="1">
    <source>
        <dbReference type="EMBL" id="EFC05609.1"/>
    </source>
</evidence>
<sequence length="40" mass="4794">MQELGFFKDDKNIVQLNLSKIWTWHPGVMIELKKVGEKYE</sequence>
<organism evidence="1 2">
    <name type="scientific">Bulleidia extructa W1219</name>
    <dbReference type="NCBI Taxonomy" id="679192"/>
    <lineage>
        <taxon>Bacteria</taxon>
        <taxon>Bacillati</taxon>
        <taxon>Bacillota</taxon>
        <taxon>Erysipelotrichia</taxon>
        <taxon>Erysipelotrichales</taxon>
        <taxon>Erysipelotrichaceae</taxon>
        <taxon>Bulleidia</taxon>
    </lineage>
</organism>
<proteinExistence type="predicted"/>
<evidence type="ECO:0000313" key="2">
    <source>
        <dbReference type="Proteomes" id="UP000005017"/>
    </source>
</evidence>
<protein>
    <submittedName>
        <fullName evidence="1">Uncharacterized protein</fullName>
    </submittedName>
</protein>
<dbReference type="AlphaFoldDB" id="D2MPJ7"/>
<accession>D2MPJ7</accession>
<keyword evidence="2" id="KW-1185">Reference proteome</keyword>
<dbReference type="STRING" id="679192.HMPREF9013_1313"/>
<reference evidence="2" key="1">
    <citation type="submission" date="2009-12" db="EMBL/GenBank/DDBJ databases">
        <title>Sequence of Clostridiales genomosp. BVAB3 str. UPII9-5.</title>
        <authorList>
            <person name="Madupu R."/>
            <person name="Durkin A.S."/>
            <person name="Torralba M."/>
            <person name="Methe B."/>
            <person name="Sutton G.G."/>
            <person name="Strausberg R.L."/>
            <person name="Nelson K.E."/>
        </authorList>
    </citation>
    <scope>NUCLEOTIDE SEQUENCE [LARGE SCALE GENOMIC DNA]</scope>
    <source>
        <strain evidence="2">W1219</strain>
    </source>
</reference>
<dbReference type="EMBL" id="ADFR01000009">
    <property type="protein sequence ID" value="EFC05609.1"/>
    <property type="molecule type" value="Genomic_DNA"/>
</dbReference>
<dbReference type="Proteomes" id="UP000005017">
    <property type="component" value="Unassembled WGS sequence"/>
</dbReference>
<comment type="caution">
    <text evidence="1">The sequence shown here is derived from an EMBL/GenBank/DDBJ whole genome shotgun (WGS) entry which is preliminary data.</text>
</comment>